<organism evidence="2 3">
    <name type="scientific">Arenicella chitinivorans</name>
    <dbReference type="NCBI Taxonomy" id="1329800"/>
    <lineage>
        <taxon>Bacteria</taxon>
        <taxon>Pseudomonadati</taxon>
        <taxon>Pseudomonadota</taxon>
        <taxon>Gammaproteobacteria</taxon>
        <taxon>Arenicellales</taxon>
        <taxon>Arenicellaceae</taxon>
        <taxon>Arenicella</taxon>
    </lineage>
</organism>
<gene>
    <name evidence="2" type="ORF">GCM10008090_33350</name>
</gene>
<sequence>MTKKKDNNIELSESERDQRRKFLKQVVVTGSGAVTFVKSAQANTDALPSVISLLLDDDGECPTQLSSADTYSPAAAADTPQEICIPANANFIEIVANGAGGAGAPSLTTEASELAAGASGGYGGAVRAIYDIGSQFSDSDVLTARVGRGGGIATEPGDTAPGGDFDGGDGGGTVFVNPSEFNYGGTSGGGGGGYAAVWRNTEPYVVAGGGGGAGGGYVGESGNFSGGKGGQGGTYDNESIDRGGENGKPNFFSGGAGGNVVYNEGFPYTSQDSLGGRGAGNVPGLTGDAGEGTVGGLGASNTSAESVFDTGGAGGGGGAGHQSAGFFGAGGGGGAGSGGSGGGGAGGANYLYTEGALSGSTLVYGEGGAGAAGGRGGRAGEVGEVAVVDTLGKPGEDASIIVTFYESDPTV</sequence>
<proteinExistence type="predicted"/>
<dbReference type="InterPro" id="IPR006311">
    <property type="entry name" value="TAT_signal"/>
</dbReference>
<dbReference type="EMBL" id="BMXA01000009">
    <property type="protein sequence ID" value="GHA20750.1"/>
    <property type="molecule type" value="Genomic_DNA"/>
</dbReference>
<dbReference type="Proteomes" id="UP000614811">
    <property type="component" value="Unassembled WGS sequence"/>
</dbReference>
<comment type="caution">
    <text evidence="2">The sequence shown here is derived from an EMBL/GenBank/DDBJ whole genome shotgun (WGS) entry which is preliminary data.</text>
</comment>
<dbReference type="PROSITE" id="PS51318">
    <property type="entry name" value="TAT"/>
    <property type="match status" value="1"/>
</dbReference>
<evidence type="ECO:0000313" key="3">
    <source>
        <dbReference type="Proteomes" id="UP000614811"/>
    </source>
</evidence>
<name>A0A918S260_9GAMM</name>
<reference evidence="2" key="1">
    <citation type="journal article" date="2014" name="Int. J. Syst. Evol. Microbiol.">
        <title>Complete genome sequence of Corynebacterium casei LMG S-19264T (=DSM 44701T), isolated from a smear-ripened cheese.</title>
        <authorList>
            <consortium name="US DOE Joint Genome Institute (JGI-PGF)"/>
            <person name="Walter F."/>
            <person name="Albersmeier A."/>
            <person name="Kalinowski J."/>
            <person name="Ruckert C."/>
        </authorList>
    </citation>
    <scope>NUCLEOTIDE SEQUENCE</scope>
    <source>
        <strain evidence="2">KCTC 12711</strain>
    </source>
</reference>
<reference evidence="2" key="2">
    <citation type="submission" date="2020-09" db="EMBL/GenBank/DDBJ databases">
        <authorList>
            <person name="Sun Q."/>
            <person name="Kim S."/>
        </authorList>
    </citation>
    <scope>NUCLEOTIDE SEQUENCE</scope>
    <source>
        <strain evidence="2">KCTC 12711</strain>
    </source>
</reference>
<dbReference type="AlphaFoldDB" id="A0A918S260"/>
<evidence type="ECO:0000256" key="1">
    <source>
        <dbReference type="SAM" id="MobiDB-lite"/>
    </source>
</evidence>
<protein>
    <submittedName>
        <fullName evidence="2">Uncharacterized protein</fullName>
    </submittedName>
</protein>
<evidence type="ECO:0000313" key="2">
    <source>
        <dbReference type="EMBL" id="GHA20750.1"/>
    </source>
</evidence>
<accession>A0A918S260</accession>
<keyword evidence="3" id="KW-1185">Reference proteome</keyword>
<dbReference type="RefSeq" id="WP_189402851.1">
    <property type="nucleotide sequence ID" value="NZ_BMXA01000009.1"/>
</dbReference>
<feature type="region of interest" description="Disordered" evidence="1">
    <location>
        <begin position="150"/>
        <end position="170"/>
    </location>
</feature>